<reference evidence="3" key="1">
    <citation type="submission" date="2022-12" db="EMBL/GenBank/DDBJ databases">
        <authorList>
            <person name="Mo P."/>
        </authorList>
    </citation>
    <scope>NUCLEOTIDE SEQUENCE [LARGE SCALE GENOMIC DNA]</scope>
    <source>
        <strain evidence="3">HUAS 3-15</strain>
    </source>
</reference>
<gene>
    <name evidence="2" type="ORF">O1G21_09670</name>
</gene>
<sequence length="62" mass="6015">MDSSSAASTGPDAVAYVEARIGDLVVWGAGRDASMLGAGVRAVPSAADRVAGRAAAGRGKPS</sequence>
<dbReference type="RefSeq" id="WP_270142510.1">
    <property type="nucleotide sequence ID" value="NZ_CP115450.1"/>
</dbReference>
<evidence type="ECO:0000313" key="3">
    <source>
        <dbReference type="Proteomes" id="UP001212821"/>
    </source>
</evidence>
<evidence type="ECO:0000313" key="2">
    <source>
        <dbReference type="EMBL" id="WBP86082.1"/>
    </source>
</evidence>
<keyword evidence="1" id="KW-0808">Transferase</keyword>
<dbReference type="Gene3D" id="3.30.160.270">
    <property type="match status" value="1"/>
</dbReference>
<dbReference type="Proteomes" id="UP001212821">
    <property type="component" value="Chromosome"/>
</dbReference>
<name>A0ABY7Q092_9ACTN</name>
<evidence type="ECO:0000256" key="1">
    <source>
        <dbReference type="ARBA" id="ARBA00022679"/>
    </source>
</evidence>
<organism evidence="2 3">
    <name type="scientific">Kitasatospora cathayae</name>
    <dbReference type="NCBI Taxonomy" id="3004092"/>
    <lineage>
        <taxon>Bacteria</taxon>
        <taxon>Bacillati</taxon>
        <taxon>Actinomycetota</taxon>
        <taxon>Actinomycetes</taxon>
        <taxon>Kitasatosporales</taxon>
        <taxon>Streptomycetaceae</taxon>
        <taxon>Kitasatospora</taxon>
    </lineage>
</organism>
<keyword evidence="3" id="KW-1185">Reference proteome</keyword>
<protein>
    <submittedName>
        <fullName evidence="2">Uncharacterized protein</fullName>
    </submittedName>
</protein>
<dbReference type="EMBL" id="CP115450">
    <property type="protein sequence ID" value="WBP86082.1"/>
    <property type="molecule type" value="Genomic_DNA"/>
</dbReference>
<proteinExistence type="predicted"/>
<dbReference type="SUPFAM" id="SSF110921">
    <property type="entry name" value="2-isopropylmalate synthase LeuA, allosteric (dimerisation) domain"/>
    <property type="match status" value="1"/>
</dbReference>
<accession>A0ABY7Q092</accession>
<dbReference type="InterPro" id="IPR036230">
    <property type="entry name" value="LeuA_allosteric_dom_sf"/>
</dbReference>